<gene>
    <name evidence="1" type="ORF">K450DRAFT_225768</name>
</gene>
<name>A0AAD5EHF7_UMBRA</name>
<evidence type="ECO:0000313" key="1">
    <source>
        <dbReference type="EMBL" id="KAI8582986.1"/>
    </source>
</evidence>
<organism evidence="1 2">
    <name type="scientific">Umbelopsis ramanniana AG</name>
    <dbReference type="NCBI Taxonomy" id="1314678"/>
    <lineage>
        <taxon>Eukaryota</taxon>
        <taxon>Fungi</taxon>
        <taxon>Fungi incertae sedis</taxon>
        <taxon>Mucoromycota</taxon>
        <taxon>Mucoromycotina</taxon>
        <taxon>Umbelopsidomycetes</taxon>
        <taxon>Umbelopsidales</taxon>
        <taxon>Umbelopsidaceae</taxon>
        <taxon>Umbelopsis</taxon>
    </lineage>
</organism>
<dbReference type="EMBL" id="MU620898">
    <property type="protein sequence ID" value="KAI8582986.1"/>
    <property type="molecule type" value="Genomic_DNA"/>
</dbReference>
<comment type="caution">
    <text evidence="1">The sequence shown here is derived from an EMBL/GenBank/DDBJ whole genome shotgun (WGS) entry which is preliminary data.</text>
</comment>
<reference evidence="1" key="1">
    <citation type="submission" date="2021-06" db="EMBL/GenBank/DDBJ databases">
        <authorList>
            <consortium name="DOE Joint Genome Institute"/>
            <person name="Mondo S.J."/>
            <person name="Amses K.R."/>
            <person name="Simmons D.R."/>
            <person name="Longcore J.E."/>
            <person name="Seto K."/>
            <person name="Alves G.H."/>
            <person name="Bonds A.E."/>
            <person name="Quandt C.A."/>
            <person name="Davis W.J."/>
            <person name="Chang Y."/>
            <person name="Letcher P.M."/>
            <person name="Powell M.J."/>
            <person name="Kuo A."/>
            <person name="Labutti K."/>
            <person name="Pangilinan J."/>
            <person name="Andreopoulos W."/>
            <person name="Tritt A."/>
            <person name="Riley R."/>
            <person name="Hundley H."/>
            <person name="Johnson J."/>
            <person name="Lipzen A."/>
            <person name="Barry K."/>
            <person name="Berbee M.L."/>
            <person name="Buchler N.E."/>
            <person name="Grigoriev I.V."/>
            <person name="Spatafora J.W."/>
            <person name="Stajich J.E."/>
            <person name="James T.Y."/>
        </authorList>
    </citation>
    <scope>NUCLEOTIDE SEQUENCE</scope>
    <source>
        <strain evidence="1">AG</strain>
    </source>
</reference>
<reference evidence="1" key="2">
    <citation type="journal article" date="2022" name="Proc. Natl. Acad. Sci. U.S.A.">
        <title>Diploid-dominant life cycles characterize the early evolution of Fungi.</title>
        <authorList>
            <person name="Amses K.R."/>
            <person name="Simmons D.R."/>
            <person name="Longcore J.E."/>
            <person name="Mondo S.J."/>
            <person name="Seto K."/>
            <person name="Jeronimo G.H."/>
            <person name="Bonds A.E."/>
            <person name="Quandt C.A."/>
            <person name="Davis W.J."/>
            <person name="Chang Y."/>
            <person name="Federici B.A."/>
            <person name="Kuo A."/>
            <person name="LaButti K."/>
            <person name="Pangilinan J."/>
            <person name="Andreopoulos W."/>
            <person name="Tritt A."/>
            <person name="Riley R."/>
            <person name="Hundley H."/>
            <person name="Johnson J."/>
            <person name="Lipzen A."/>
            <person name="Barry K."/>
            <person name="Lang B.F."/>
            <person name="Cuomo C.A."/>
            <person name="Buchler N.E."/>
            <person name="Grigoriev I.V."/>
            <person name="Spatafora J.W."/>
            <person name="Stajich J.E."/>
            <person name="James T.Y."/>
        </authorList>
    </citation>
    <scope>NUCLEOTIDE SEQUENCE</scope>
    <source>
        <strain evidence="1">AG</strain>
    </source>
</reference>
<dbReference type="Proteomes" id="UP001206595">
    <property type="component" value="Unassembled WGS sequence"/>
</dbReference>
<dbReference type="RefSeq" id="XP_051447990.1">
    <property type="nucleotide sequence ID" value="XM_051586443.1"/>
</dbReference>
<accession>A0AAD5EHF7</accession>
<protein>
    <submittedName>
        <fullName evidence="1">Uncharacterized protein</fullName>
    </submittedName>
</protein>
<proteinExistence type="predicted"/>
<sequence>MLASSDHVLPCRWSTHAKLWVFLFLYVVYNLRTSIDTSNQLLMASTKFRRTPSYFFIKRLAPELRWVSTKGDQILGESGIGNPAIFPRREIAALAGLTISFCLLG</sequence>
<dbReference type="GeneID" id="75911791"/>
<keyword evidence="2" id="KW-1185">Reference proteome</keyword>
<dbReference type="AlphaFoldDB" id="A0AAD5EHF7"/>
<evidence type="ECO:0000313" key="2">
    <source>
        <dbReference type="Proteomes" id="UP001206595"/>
    </source>
</evidence>